<feature type="region of interest" description="Disordered" evidence="1">
    <location>
        <begin position="1"/>
        <end position="25"/>
    </location>
</feature>
<organism evidence="2">
    <name type="scientific">freshwater metagenome</name>
    <dbReference type="NCBI Taxonomy" id="449393"/>
    <lineage>
        <taxon>unclassified sequences</taxon>
        <taxon>metagenomes</taxon>
        <taxon>ecological metagenomes</taxon>
    </lineage>
</organism>
<protein>
    <submittedName>
        <fullName evidence="2">Unannotated protein</fullName>
    </submittedName>
</protein>
<proteinExistence type="predicted"/>
<dbReference type="EMBL" id="CAFBIZ010000062">
    <property type="protein sequence ID" value="CAB4848572.1"/>
    <property type="molecule type" value="Genomic_DNA"/>
</dbReference>
<evidence type="ECO:0000313" key="2">
    <source>
        <dbReference type="EMBL" id="CAB4848572.1"/>
    </source>
</evidence>
<sequence length="99" mass="10161">MTALVQTEGGVAPGTRSGQARPSAMGRRISGGLTCASVEPSTNSTIEWITDCGCTTTSIWSNGRSNSRCASMSSRPLLTRVAEFVVTTGPIVHVGCASA</sequence>
<reference evidence="2" key="1">
    <citation type="submission" date="2020-05" db="EMBL/GenBank/DDBJ databases">
        <authorList>
            <person name="Chiriac C."/>
            <person name="Salcher M."/>
            <person name="Ghai R."/>
            <person name="Kavagutti S V."/>
        </authorList>
    </citation>
    <scope>NUCLEOTIDE SEQUENCE</scope>
</reference>
<gene>
    <name evidence="2" type="ORF">UFOPK3268_00632</name>
</gene>
<dbReference type="AlphaFoldDB" id="A0A6J7BSL1"/>
<name>A0A6J7BSL1_9ZZZZ</name>
<accession>A0A6J7BSL1</accession>
<evidence type="ECO:0000256" key="1">
    <source>
        <dbReference type="SAM" id="MobiDB-lite"/>
    </source>
</evidence>